<dbReference type="EMBL" id="JAWCUI010000071">
    <property type="protein sequence ID" value="KAL1889636.1"/>
    <property type="molecule type" value="Genomic_DNA"/>
</dbReference>
<protein>
    <submittedName>
        <fullName evidence="2">Uncharacterized protein</fullName>
    </submittedName>
</protein>
<feature type="region of interest" description="Disordered" evidence="1">
    <location>
        <begin position="675"/>
        <end position="727"/>
    </location>
</feature>
<keyword evidence="3" id="KW-1185">Reference proteome</keyword>
<gene>
    <name evidence="2" type="ORF">Sste5346_008755</name>
</gene>
<sequence length="865" mass="96858">MPQTRLDDSDYDSDNGYDYDPQTTLDSIEHSKTINFQSAPTTRPAGSPARLFVSSFRTDGIIKSFRLAEHDFRVERMEQPPGRNTEIVYRVPAPEGSSLGRQWLGYIRYKGRDGEGTIDIVNCSATLQPKHLDMGGTSKTGDAAQAGAHGEGLKIALLVLMRRPQNHFVRCRSGGFNWIFNFTTSGRLVARLRRMTPAAVARAVDQMQRQMQRPGSLLPLVTLPDHDVQFMIGETRSGRNEWGDKTTRSLVKQSQFEAWTAAALFLHTVGPDTILTTRAAGDLLLAPQFQGKMYLKGLLLKESTEDQSASMTGRQLRYGYNFAFGTTNRERTSVANGGEESRAIIAIWDAVRQEYPEDWPRMAACLSDLLKNEEPEYADVIGAKFMTRQMAETLKAHLLEGELQNKWYYTINEKSESNRLHDVISGLGREGVQLPKAYWDILRQHQLVRTADEEERRRFTSAPFADVPETSFATSLCRLLNGCFRACTQMSGIDFVFVQAGQLSLHLYFSDDDDPHFRIHDRWLSLEGAATELCLSPQIQSQSDILFHAVKNLFSDAAAQVPFDAPIFYDVEQQNIAPEKRRRQEVIHTEQRLLDYTLCHEYMSCMTTIGAEETDLASASANTRCRRTRLSKWNGKHIEENLVTGEEYFFLCSVTPADPGSFVYVSDIYRGPDCAPLEPRDSKPRNATHMDVSPSRPGSPSRSIEIDSDSGLEDSGSGSDIPDNRSQRQQNILPSDIEIENDVASSTVGGEEVGVQLGGAGINGNSGSLSERTRRPYASRLSGVSGVSGDRDRDRRPPQTWQNVELGPRLEQVNIVNIKSWHSVLVDGMVLEKQIMAVVKEATATTESDAGRKRRRTKETERMND</sequence>
<proteinExistence type="predicted"/>
<dbReference type="Proteomes" id="UP001583186">
    <property type="component" value="Unassembled WGS sequence"/>
</dbReference>
<organism evidence="2 3">
    <name type="scientific">Sporothrix stenoceras</name>
    <dbReference type="NCBI Taxonomy" id="5173"/>
    <lineage>
        <taxon>Eukaryota</taxon>
        <taxon>Fungi</taxon>
        <taxon>Dikarya</taxon>
        <taxon>Ascomycota</taxon>
        <taxon>Pezizomycotina</taxon>
        <taxon>Sordariomycetes</taxon>
        <taxon>Sordariomycetidae</taxon>
        <taxon>Ophiostomatales</taxon>
        <taxon>Ophiostomataceae</taxon>
        <taxon>Sporothrix</taxon>
    </lineage>
</organism>
<feature type="region of interest" description="Disordered" evidence="1">
    <location>
        <begin position="842"/>
        <end position="865"/>
    </location>
</feature>
<evidence type="ECO:0000256" key="1">
    <source>
        <dbReference type="SAM" id="MobiDB-lite"/>
    </source>
</evidence>
<feature type="compositionally biased region" description="Low complexity" evidence="1">
    <location>
        <begin position="693"/>
        <end position="703"/>
    </location>
</feature>
<feature type="region of interest" description="Disordered" evidence="1">
    <location>
        <begin position="754"/>
        <end position="801"/>
    </location>
</feature>
<reference evidence="2 3" key="1">
    <citation type="journal article" date="2024" name="IMA Fungus">
        <title>IMA Genome - F19 : A genome assembly and annotation guide to empower mycologists, including annotated draft genome sequences of Ceratocystis pirilliformis, Diaporthe australafricana, Fusarium ophioides, Paecilomyces lecythidis, and Sporothrix stenoceras.</title>
        <authorList>
            <person name="Aylward J."/>
            <person name="Wilson A.M."/>
            <person name="Visagie C.M."/>
            <person name="Spraker J."/>
            <person name="Barnes I."/>
            <person name="Buitendag C."/>
            <person name="Ceriani C."/>
            <person name="Del Mar Angel L."/>
            <person name="du Plessis D."/>
            <person name="Fuchs T."/>
            <person name="Gasser K."/>
            <person name="Kramer D."/>
            <person name="Li W."/>
            <person name="Munsamy K."/>
            <person name="Piso A."/>
            <person name="Price J.L."/>
            <person name="Sonnekus B."/>
            <person name="Thomas C."/>
            <person name="van der Nest A."/>
            <person name="van Dijk A."/>
            <person name="van Heerden A."/>
            <person name="van Vuuren N."/>
            <person name="Yilmaz N."/>
            <person name="Duong T.A."/>
            <person name="van der Merwe N.A."/>
            <person name="Wingfield M.J."/>
            <person name="Wingfield B.D."/>
        </authorList>
    </citation>
    <scope>NUCLEOTIDE SEQUENCE [LARGE SCALE GENOMIC DNA]</scope>
    <source>
        <strain evidence="2 3">CMW 5346</strain>
    </source>
</reference>
<comment type="caution">
    <text evidence="2">The sequence shown here is derived from an EMBL/GenBank/DDBJ whole genome shotgun (WGS) entry which is preliminary data.</text>
</comment>
<accession>A0ABR3YMV0</accession>
<evidence type="ECO:0000313" key="3">
    <source>
        <dbReference type="Proteomes" id="UP001583186"/>
    </source>
</evidence>
<name>A0ABR3YMV0_9PEZI</name>
<evidence type="ECO:0000313" key="2">
    <source>
        <dbReference type="EMBL" id="KAL1889636.1"/>
    </source>
</evidence>
<feature type="region of interest" description="Disordered" evidence="1">
    <location>
        <begin position="1"/>
        <end position="20"/>
    </location>
</feature>